<keyword evidence="1" id="KW-0732">Signal</keyword>
<dbReference type="RefSeq" id="WP_181607922.1">
    <property type="nucleotide sequence ID" value="NZ_BAABAM010000001.1"/>
</dbReference>
<keyword evidence="3" id="KW-1185">Reference proteome</keyword>
<name>A0A7W0CDC6_9ACTN</name>
<feature type="signal peptide" evidence="1">
    <location>
        <begin position="1"/>
        <end position="27"/>
    </location>
</feature>
<comment type="caution">
    <text evidence="2">The sequence shown here is derived from an EMBL/GenBank/DDBJ whole genome shotgun (WGS) entry which is preliminary data.</text>
</comment>
<proteinExistence type="predicted"/>
<reference evidence="2 3" key="1">
    <citation type="submission" date="2020-07" db="EMBL/GenBank/DDBJ databases">
        <title>Genomic Encyclopedia of Type Strains, Phase IV (KMG-IV): sequencing the most valuable type-strain genomes for metagenomic binning, comparative biology and taxonomic classification.</title>
        <authorList>
            <person name="Goeker M."/>
        </authorList>
    </citation>
    <scope>NUCLEOTIDE SEQUENCE [LARGE SCALE GENOMIC DNA]</scope>
    <source>
        <strain evidence="2 3">DSM 45533</strain>
    </source>
</reference>
<accession>A0A7W0CDC6</accession>
<evidence type="ECO:0000313" key="3">
    <source>
        <dbReference type="Proteomes" id="UP000530928"/>
    </source>
</evidence>
<feature type="chain" id="PRO_5031511421" evidence="1">
    <location>
        <begin position="28"/>
        <end position="207"/>
    </location>
</feature>
<gene>
    <name evidence="2" type="ORF">HNR30_000430</name>
</gene>
<dbReference type="AlphaFoldDB" id="A0A7W0CDC6"/>
<sequence>MTKRLLLGAAATAATAALLLQPAAAQAASPKPVTVSGKLFKAWVAGDEAKALKYGSPSAVKTLFAYPYRTPDVGPKCYGKVCDFAHTSVTVPGALNGIRMIVSGSKVVKVYTSRHLTKPSHAAKWLYKAYLANDKNAAMEVATFKAITQQFKAKYQPGDQIHQFMGCEKESKGYICHWYYEGGAANMHVRGSKIRGYYVDHITYVAD</sequence>
<evidence type="ECO:0000256" key="1">
    <source>
        <dbReference type="SAM" id="SignalP"/>
    </source>
</evidence>
<dbReference type="Proteomes" id="UP000530928">
    <property type="component" value="Unassembled WGS sequence"/>
</dbReference>
<evidence type="ECO:0000313" key="2">
    <source>
        <dbReference type="EMBL" id="MBA2889095.1"/>
    </source>
</evidence>
<organism evidence="2 3">
    <name type="scientific">Nonomuraea soli</name>
    <dbReference type="NCBI Taxonomy" id="1032476"/>
    <lineage>
        <taxon>Bacteria</taxon>
        <taxon>Bacillati</taxon>
        <taxon>Actinomycetota</taxon>
        <taxon>Actinomycetes</taxon>
        <taxon>Streptosporangiales</taxon>
        <taxon>Streptosporangiaceae</taxon>
        <taxon>Nonomuraea</taxon>
    </lineage>
</organism>
<protein>
    <submittedName>
        <fullName evidence="2">Uncharacterized protein</fullName>
    </submittedName>
</protein>
<dbReference type="EMBL" id="JACDUR010000001">
    <property type="protein sequence ID" value="MBA2889095.1"/>
    <property type="molecule type" value="Genomic_DNA"/>
</dbReference>